<organism evidence="3 4">
    <name type="scientific">Geotalea uraniireducens</name>
    <dbReference type="NCBI Taxonomy" id="351604"/>
    <lineage>
        <taxon>Bacteria</taxon>
        <taxon>Pseudomonadati</taxon>
        <taxon>Thermodesulfobacteriota</taxon>
        <taxon>Desulfuromonadia</taxon>
        <taxon>Geobacterales</taxon>
        <taxon>Geobacteraceae</taxon>
        <taxon>Geotalea</taxon>
    </lineage>
</organism>
<name>A0ABM8EHF0_9BACT</name>
<dbReference type="SUPFAM" id="SSF52038">
    <property type="entry name" value="Barstar-related"/>
    <property type="match status" value="1"/>
</dbReference>
<dbReference type="InterPro" id="IPR000468">
    <property type="entry name" value="Barstar"/>
</dbReference>
<proteinExistence type="inferred from homology"/>
<evidence type="ECO:0000313" key="3">
    <source>
        <dbReference type="EMBL" id="BDV41867.1"/>
    </source>
</evidence>
<comment type="similarity">
    <text evidence="1">Belongs to the barstar family.</text>
</comment>
<evidence type="ECO:0000259" key="2">
    <source>
        <dbReference type="Pfam" id="PF01337"/>
    </source>
</evidence>
<dbReference type="Proteomes" id="UP001317705">
    <property type="component" value="Chromosome"/>
</dbReference>
<evidence type="ECO:0000313" key="4">
    <source>
        <dbReference type="Proteomes" id="UP001317705"/>
    </source>
</evidence>
<keyword evidence="4" id="KW-1185">Reference proteome</keyword>
<dbReference type="EMBL" id="AP027151">
    <property type="protein sequence ID" value="BDV41867.1"/>
    <property type="molecule type" value="Genomic_DNA"/>
</dbReference>
<protein>
    <recommendedName>
        <fullName evidence="2">Barstar (barnase inhibitor) domain-containing protein</fullName>
    </recommendedName>
</protein>
<evidence type="ECO:0000256" key="1">
    <source>
        <dbReference type="ARBA" id="ARBA00006845"/>
    </source>
</evidence>
<dbReference type="RefSeq" id="WP_282001969.1">
    <property type="nucleotide sequence ID" value="NZ_AP027151.1"/>
</dbReference>
<sequence>MRVTRCTIHGRAVGSLDDLYDELAGQLPFPPHFGRNLDALWDVLVTDVAGPVELVWEDAALSRVAMGEDFPRVATLFADLAKERADITVSYH</sequence>
<reference evidence="3 4" key="1">
    <citation type="submission" date="2022-12" db="EMBL/GenBank/DDBJ databases">
        <title>Polyphasic characterization of Geotalea uranireducens NIT-SL11 newly isolated from a complex of sewage sludge and microbially reduced graphene oxide.</title>
        <authorList>
            <person name="Xie L."/>
            <person name="Yoshida N."/>
            <person name="Meng L."/>
        </authorList>
    </citation>
    <scope>NUCLEOTIDE SEQUENCE [LARGE SCALE GENOMIC DNA]</scope>
    <source>
        <strain evidence="3 4">NIT-SL11</strain>
    </source>
</reference>
<feature type="domain" description="Barstar (barnase inhibitor)" evidence="2">
    <location>
        <begin position="6"/>
        <end position="86"/>
    </location>
</feature>
<dbReference type="Gene3D" id="3.30.370.10">
    <property type="entry name" value="Barstar-like"/>
    <property type="match status" value="1"/>
</dbReference>
<gene>
    <name evidence="3" type="ORF">GURASL_07900</name>
</gene>
<accession>A0ABM8EHF0</accession>
<dbReference type="InterPro" id="IPR035905">
    <property type="entry name" value="Barstar-like_sf"/>
</dbReference>
<dbReference type="Pfam" id="PF01337">
    <property type="entry name" value="Barstar"/>
    <property type="match status" value="1"/>
</dbReference>